<comment type="caution">
    <text evidence="2">The sequence shown here is derived from an EMBL/GenBank/DDBJ whole genome shotgun (WGS) entry which is preliminary data.</text>
</comment>
<reference evidence="2 3" key="1">
    <citation type="submission" date="2024-05" db="EMBL/GenBank/DDBJ databases">
        <title>Genome sequencing and assembly of Indian major carp, Cirrhinus mrigala (Hamilton, 1822).</title>
        <authorList>
            <person name="Mohindra V."/>
            <person name="Chowdhury L.M."/>
            <person name="Lal K."/>
            <person name="Jena J.K."/>
        </authorList>
    </citation>
    <scope>NUCLEOTIDE SEQUENCE [LARGE SCALE GENOMIC DNA]</scope>
    <source>
        <strain evidence="2">CM1030</strain>
        <tissue evidence="2">Blood</tissue>
    </source>
</reference>
<feature type="non-terminal residue" evidence="2">
    <location>
        <position position="1"/>
    </location>
</feature>
<dbReference type="Proteomes" id="UP001529510">
    <property type="component" value="Unassembled WGS sequence"/>
</dbReference>
<name>A0ABD0R367_CIRMR</name>
<sequence length="64" mass="6717">GKCVISTLMNVPSTPVTMEEPALMESMVLHVCAEKGITTPPANHSSTNALATPVSMDTVKTKSM</sequence>
<evidence type="ECO:0000313" key="3">
    <source>
        <dbReference type="Proteomes" id="UP001529510"/>
    </source>
</evidence>
<feature type="region of interest" description="Disordered" evidence="1">
    <location>
        <begin position="39"/>
        <end position="64"/>
    </location>
</feature>
<dbReference type="EMBL" id="JAMKFB020000005">
    <property type="protein sequence ID" value="KAL0192763.1"/>
    <property type="molecule type" value="Genomic_DNA"/>
</dbReference>
<feature type="non-terminal residue" evidence="2">
    <location>
        <position position="64"/>
    </location>
</feature>
<evidence type="ECO:0000256" key="1">
    <source>
        <dbReference type="SAM" id="MobiDB-lite"/>
    </source>
</evidence>
<organism evidence="2 3">
    <name type="scientific">Cirrhinus mrigala</name>
    <name type="common">Mrigala</name>
    <dbReference type="NCBI Taxonomy" id="683832"/>
    <lineage>
        <taxon>Eukaryota</taxon>
        <taxon>Metazoa</taxon>
        <taxon>Chordata</taxon>
        <taxon>Craniata</taxon>
        <taxon>Vertebrata</taxon>
        <taxon>Euteleostomi</taxon>
        <taxon>Actinopterygii</taxon>
        <taxon>Neopterygii</taxon>
        <taxon>Teleostei</taxon>
        <taxon>Ostariophysi</taxon>
        <taxon>Cypriniformes</taxon>
        <taxon>Cyprinidae</taxon>
        <taxon>Labeoninae</taxon>
        <taxon>Labeonini</taxon>
        <taxon>Cirrhinus</taxon>
    </lineage>
</organism>
<dbReference type="AlphaFoldDB" id="A0ABD0R367"/>
<accession>A0ABD0R367</accession>
<keyword evidence="3" id="KW-1185">Reference proteome</keyword>
<evidence type="ECO:0000313" key="2">
    <source>
        <dbReference type="EMBL" id="KAL0192763.1"/>
    </source>
</evidence>
<gene>
    <name evidence="2" type="ORF">M9458_011059</name>
</gene>
<feature type="compositionally biased region" description="Polar residues" evidence="1">
    <location>
        <begin position="40"/>
        <end position="50"/>
    </location>
</feature>
<proteinExistence type="predicted"/>
<protein>
    <submittedName>
        <fullName evidence="2">Uncharacterized protein</fullName>
    </submittedName>
</protein>